<gene>
    <name evidence="2" type="ORF">KIH79_07185</name>
    <name evidence="3" type="ORF">KIH79_07355</name>
</gene>
<comment type="caution">
    <text evidence="3">The sequence shown here is derived from an EMBL/GenBank/DDBJ whole genome shotgun (WGS) entry which is preliminary data.</text>
</comment>
<evidence type="ECO:0008006" key="5">
    <source>
        <dbReference type="Google" id="ProtNLM"/>
    </source>
</evidence>
<dbReference type="Proteomes" id="UP000700815">
    <property type="component" value="Unassembled WGS sequence"/>
</dbReference>
<accession>A0ABS6WFW2</accession>
<feature type="compositionally biased region" description="Basic and acidic residues" evidence="1">
    <location>
        <begin position="155"/>
        <end position="164"/>
    </location>
</feature>
<sequence>MDNAEHETTQRTVEEEVCRLLGTARLAAFQPKDQDAAKTLEAYRWQLRLEQALLKPISITEVLLRNALDESIRQWWQHQGLPGDWLDDNPDQDVPEPLCSFLRAKSWRGRAATNLKAHKSREQINHDDVIAHMMLGTWRNMIGNPASISRTPPTDSEKRQSWNSMREADEHCAALWAEILHNAFPNMPSKRQRNGMSSRGYIGSKLTVMASLRNRVCHWDSLIRVNVQARYEDMMNITRSISTSGAQWMQDNTDEELSNVLEARPDWL</sequence>
<dbReference type="EMBL" id="JAHBBH010000017">
    <property type="protein sequence ID" value="MBW3092730.1"/>
    <property type="molecule type" value="Genomic_DNA"/>
</dbReference>
<keyword evidence="4" id="KW-1185">Reference proteome</keyword>
<evidence type="ECO:0000313" key="2">
    <source>
        <dbReference type="EMBL" id="MBW3092730.1"/>
    </source>
</evidence>
<feature type="region of interest" description="Disordered" evidence="1">
    <location>
        <begin position="144"/>
        <end position="164"/>
    </location>
</feature>
<dbReference type="EMBL" id="JAHBBH010000017">
    <property type="protein sequence ID" value="MBW3092757.1"/>
    <property type="molecule type" value="Genomic_DNA"/>
</dbReference>
<dbReference type="RefSeq" id="WP_219058795.1">
    <property type="nucleotide sequence ID" value="NZ_JAHBBH010000017.1"/>
</dbReference>
<evidence type="ECO:0000313" key="4">
    <source>
        <dbReference type="Proteomes" id="UP000700815"/>
    </source>
</evidence>
<name>A0ABS6WFW2_9BIFI</name>
<evidence type="ECO:0000256" key="1">
    <source>
        <dbReference type="SAM" id="MobiDB-lite"/>
    </source>
</evidence>
<reference evidence="3 4" key="1">
    <citation type="submission" date="2021-05" db="EMBL/GenBank/DDBJ databases">
        <title>Phylogenetic classification of ten novel species belonging to the genus Bifidobacterium comprising B. colchicus sp. nov., B. abeli sp. nov., B. bicoloris sp. nov., B. guerezis sp. nov., B. rosaliae sp. nov., B. santillanensis sp. nov., B. argentati sp. nov., B. amazzoni sp. nov., B. pluviali sp. nov., and B. pinnaculum sp. nov.</title>
        <authorList>
            <person name="Lugli G.A."/>
            <person name="Ruiz Garcia L."/>
            <person name="Margolles A."/>
            <person name="Ventura M."/>
        </authorList>
    </citation>
    <scope>NUCLEOTIDE SEQUENCE [LARGE SCALE GENOMIC DNA]</scope>
    <source>
        <strain evidence="3 4">82T10</strain>
    </source>
</reference>
<protein>
    <recommendedName>
        <fullName evidence="5">Abi-like protein</fullName>
    </recommendedName>
</protein>
<proteinExistence type="predicted"/>
<organism evidence="3 4">
    <name type="scientific">Bifidobacterium miconis</name>
    <dbReference type="NCBI Taxonomy" id="2834435"/>
    <lineage>
        <taxon>Bacteria</taxon>
        <taxon>Bacillati</taxon>
        <taxon>Actinomycetota</taxon>
        <taxon>Actinomycetes</taxon>
        <taxon>Bifidobacteriales</taxon>
        <taxon>Bifidobacteriaceae</taxon>
        <taxon>Bifidobacterium</taxon>
    </lineage>
</organism>
<evidence type="ECO:0000313" key="3">
    <source>
        <dbReference type="EMBL" id="MBW3092757.1"/>
    </source>
</evidence>